<dbReference type="NCBIfam" id="NF005996">
    <property type="entry name" value="PRK08123.1"/>
    <property type="match status" value="1"/>
</dbReference>
<name>A0ABV8UXX1_9BACL</name>
<comment type="catalytic activity">
    <reaction evidence="7 8">
        <text>L-histidinol phosphate + H2O = L-histidinol + phosphate</text>
        <dbReference type="Rhea" id="RHEA:14465"/>
        <dbReference type="ChEBI" id="CHEBI:15377"/>
        <dbReference type="ChEBI" id="CHEBI:43474"/>
        <dbReference type="ChEBI" id="CHEBI:57699"/>
        <dbReference type="ChEBI" id="CHEBI:57980"/>
        <dbReference type="EC" id="3.1.3.15"/>
    </reaction>
</comment>
<dbReference type="PANTHER" id="PTHR21039">
    <property type="entry name" value="HISTIDINOL PHOSPHATASE-RELATED"/>
    <property type="match status" value="1"/>
</dbReference>
<evidence type="ECO:0000256" key="5">
    <source>
        <dbReference type="ARBA" id="ARBA00022801"/>
    </source>
</evidence>
<proteinExistence type="inferred from homology"/>
<evidence type="ECO:0000313" key="10">
    <source>
        <dbReference type="EMBL" id="MFC4355899.1"/>
    </source>
</evidence>
<evidence type="ECO:0000256" key="8">
    <source>
        <dbReference type="RuleBase" id="RU366003"/>
    </source>
</evidence>
<evidence type="ECO:0000313" key="11">
    <source>
        <dbReference type="Proteomes" id="UP001595733"/>
    </source>
</evidence>
<sequence length="267" mass="30589">MKRDAHVHSPFCPHGTTDSLSSYIERAILLGVQDLTFTEHAPLPEGFVDTTPTRDSGMSRDTLEKYLTAVEDVKSRYRNDLTIRTGLEVDFIEGFEEQTTNFLDAYGQYLDDSILSVHFLQVAKADYVCIDYSKELYLETADRLGGPEQLYSLYYTTVLKSVAANLGKWKPKRIGHFSLIHKFQHVLTTQPNDDQYLKEVLHAIHHAEYEIDMNSAGFAKPYCQESYPPERWIQKAIDLGVPVVFGSDAHQAKDFHQFSERLLNFEK</sequence>
<dbReference type="RefSeq" id="WP_378142461.1">
    <property type="nucleotide sequence ID" value="NZ_JBHSEF010000026.1"/>
</dbReference>
<dbReference type="GO" id="GO:0004401">
    <property type="term" value="F:histidinol-phosphatase activity"/>
    <property type="evidence" value="ECO:0007669"/>
    <property type="project" value="UniProtKB-EC"/>
</dbReference>
<dbReference type="EMBL" id="JBHSEF010000026">
    <property type="protein sequence ID" value="MFC4355899.1"/>
    <property type="molecule type" value="Genomic_DNA"/>
</dbReference>
<dbReference type="EC" id="3.1.3.15" evidence="3 8"/>
<comment type="caution">
    <text evidence="10">The sequence shown here is derived from an EMBL/GenBank/DDBJ whole genome shotgun (WGS) entry which is preliminary data.</text>
</comment>
<dbReference type="CDD" id="cd12110">
    <property type="entry name" value="PHP_HisPPase_Hisj_like"/>
    <property type="match status" value="1"/>
</dbReference>
<dbReference type="InterPro" id="IPR010140">
    <property type="entry name" value="Histidinol_P_phosphatase_HisJ"/>
</dbReference>
<dbReference type="Pfam" id="PF02811">
    <property type="entry name" value="PHP"/>
    <property type="match status" value="1"/>
</dbReference>
<dbReference type="NCBIfam" id="TIGR01856">
    <property type="entry name" value="hisJ_fam"/>
    <property type="match status" value="1"/>
</dbReference>
<reference evidence="11" key="1">
    <citation type="journal article" date="2019" name="Int. J. Syst. Evol. Microbiol.">
        <title>The Global Catalogue of Microorganisms (GCM) 10K type strain sequencing project: providing services to taxonomists for standard genome sequencing and annotation.</title>
        <authorList>
            <consortium name="The Broad Institute Genomics Platform"/>
            <consortium name="The Broad Institute Genome Sequencing Center for Infectious Disease"/>
            <person name="Wu L."/>
            <person name="Ma J."/>
        </authorList>
    </citation>
    <scope>NUCLEOTIDE SEQUENCE [LARGE SCALE GENOMIC DNA]</scope>
    <source>
        <strain evidence="11">CCUG 50353</strain>
    </source>
</reference>
<dbReference type="InterPro" id="IPR004013">
    <property type="entry name" value="PHP_dom"/>
</dbReference>
<evidence type="ECO:0000256" key="2">
    <source>
        <dbReference type="ARBA" id="ARBA00009152"/>
    </source>
</evidence>
<keyword evidence="6 8" id="KW-0368">Histidine biosynthesis</keyword>
<feature type="domain" description="PHP" evidence="9">
    <location>
        <begin position="4"/>
        <end position="215"/>
    </location>
</feature>
<dbReference type="Proteomes" id="UP001595733">
    <property type="component" value="Unassembled WGS sequence"/>
</dbReference>
<keyword evidence="11" id="KW-1185">Reference proteome</keyword>
<keyword evidence="4 8" id="KW-0028">Amino-acid biosynthesis</keyword>
<evidence type="ECO:0000256" key="1">
    <source>
        <dbReference type="ARBA" id="ARBA00004970"/>
    </source>
</evidence>
<organism evidence="10 11">
    <name type="scientific">Chryseomicrobium palamuruense</name>
    <dbReference type="NCBI Taxonomy" id="682973"/>
    <lineage>
        <taxon>Bacteria</taxon>
        <taxon>Bacillati</taxon>
        <taxon>Bacillota</taxon>
        <taxon>Bacilli</taxon>
        <taxon>Bacillales</taxon>
        <taxon>Caryophanaceae</taxon>
        <taxon>Chryseomicrobium</taxon>
    </lineage>
</organism>
<dbReference type="Gene3D" id="3.20.20.140">
    <property type="entry name" value="Metal-dependent hydrolases"/>
    <property type="match status" value="1"/>
</dbReference>
<dbReference type="InterPro" id="IPR016195">
    <property type="entry name" value="Pol/histidinol_Pase-like"/>
</dbReference>
<protein>
    <recommendedName>
        <fullName evidence="3 8">Histidinol-phosphatase</fullName>
        <shortName evidence="8">HolPase</shortName>
        <ecNumber evidence="3 8">3.1.3.15</ecNumber>
    </recommendedName>
</protein>
<evidence type="ECO:0000256" key="7">
    <source>
        <dbReference type="ARBA" id="ARBA00049158"/>
    </source>
</evidence>
<comment type="similarity">
    <text evidence="2 8">Belongs to the PHP hydrolase family. HisK subfamily.</text>
</comment>
<gene>
    <name evidence="10" type="primary">hisJ</name>
    <name evidence="10" type="ORF">ACFO0S_12635</name>
</gene>
<evidence type="ECO:0000256" key="6">
    <source>
        <dbReference type="ARBA" id="ARBA00023102"/>
    </source>
</evidence>
<accession>A0ABV8UXX1</accession>
<evidence type="ECO:0000256" key="3">
    <source>
        <dbReference type="ARBA" id="ARBA00013085"/>
    </source>
</evidence>
<dbReference type="PANTHER" id="PTHR21039:SF0">
    <property type="entry name" value="HISTIDINOL-PHOSPHATASE"/>
    <property type="match status" value="1"/>
</dbReference>
<keyword evidence="5 8" id="KW-0378">Hydrolase</keyword>
<evidence type="ECO:0000259" key="9">
    <source>
        <dbReference type="Pfam" id="PF02811"/>
    </source>
</evidence>
<dbReference type="SUPFAM" id="SSF89550">
    <property type="entry name" value="PHP domain-like"/>
    <property type="match status" value="1"/>
</dbReference>
<comment type="pathway">
    <text evidence="1 8">Amino-acid biosynthesis; L-histidine biosynthesis; L-histidine from 5-phospho-alpha-D-ribose 1-diphosphate: step 8/9.</text>
</comment>
<evidence type="ECO:0000256" key="4">
    <source>
        <dbReference type="ARBA" id="ARBA00022605"/>
    </source>
</evidence>